<dbReference type="GO" id="GO:0008235">
    <property type="term" value="F:metalloexopeptidase activity"/>
    <property type="evidence" value="ECO:0007669"/>
    <property type="project" value="InterPro"/>
</dbReference>
<organism evidence="3 4">
    <name type="scientific">Aquifex aeolicus</name>
    <dbReference type="NCBI Taxonomy" id="63363"/>
    <lineage>
        <taxon>Bacteria</taxon>
        <taxon>Pseudomonadati</taxon>
        <taxon>Aquificota</taxon>
        <taxon>Aquificia</taxon>
        <taxon>Aquificales</taxon>
        <taxon>Aquificaceae</taxon>
        <taxon>Aquifex</taxon>
    </lineage>
</organism>
<evidence type="ECO:0000259" key="1">
    <source>
        <dbReference type="Pfam" id="PF02225"/>
    </source>
</evidence>
<dbReference type="InterPro" id="IPR003137">
    <property type="entry name" value="PA_domain"/>
</dbReference>
<reference evidence="3" key="1">
    <citation type="journal article" date="2020" name="ISME J.">
        <title>Gammaproteobacteria mediating utilization of methyl-, sulfur- and petroleum organic compounds in deep ocean hydrothermal plumes.</title>
        <authorList>
            <person name="Zhou Z."/>
            <person name="Liu Y."/>
            <person name="Pan J."/>
            <person name="Cron B.R."/>
            <person name="Toner B.M."/>
            <person name="Anantharaman K."/>
            <person name="Breier J.A."/>
            <person name="Dick G.J."/>
            <person name="Li M."/>
        </authorList>
    </citation>
    <scope>NUCLEOTIDE SEQUENCE</scope>
    <source>
        <strain evidence="3">SZUA-1501</strain>
    </source>
</reference>
<dbReference type="Proteomes" id="UP000606463">
    <property type="component" value="Unassembled WGS sequence"/>
</dbReference>
<evidence type="ECO:0000313" key="3">
    <source>
        <dbReference type="EMBL" id="HIP98044.1"/>
    </source>
</evidence>
<dbReference type="InterPro" id="IPR007484">
    <property type="entry name" value="Peptidase_M28"/>
</dbReference>
<name>A0A9D0YQB8_AQUAO</name>
<comment type="caution">
    <text evidence="3">The sequence shown here is derived from an EMBL/GenBank/DDBJ whole genome shotgun (WGS) entry which is preliminary data.</text>
</comment>
<dbReference type="InterPro" id="IPR045175">
    <property type="entry name" value="M28_fam"/>
</dbReference>
<dbReference type="PANTHER" id="PTHR12147">
    <property type="entry name" value="METALLOPEPTIDASE M28 FAMILY MEMBER"/>
    <property type="match status" value="1"/>
</dbReference>
<accession>A0A9D0YQB8</accession>
<dbReference type="EMBL" id="DQVE01000014">
    <property type="protein sequence ID" value="HIP98044.1"/>
    <property type="molecule type" value="Genomic_DNA"/>
</dbReference>
<dbReference type="CDD" id="cd00538">
    <property type="entry name" value="PA"/>
    <property type="match status" value="1"/>
</dbReference>
<feature type="domain" description="Peptidase M28" evidence="2">
    <location>
        <begin position="192"/>
        <end position="360"/>
    </location>
</feature>
<dbReference type="InterPro" id="IPR046450">
    <property type="entry name" value="PA_dom_sf"/>
</dbReference>
<evidence type="ECO:0000313" key="4">
    <source>
        <dbReference type="Proteomes" id="UP000606463"/>
    </source>
</evidence>
<dbReference type="SUPFAM" id="SSF52025">
    <property type="entry name" value="PA domain"/>
    <property type="match status" value="1"/>
</dbReference>
<evidence type="ECO:0000259" key="2">
    <source>
        <dbReference type="Pfam" id="PF04389"/>
    </source>
</evidence>
<gene>
    <name evidence="3" type="ORF">EYH37_01560</name>
</gene>
<dbReference type="Gene3D" id="3.50.30.30">
    <property type="match status" value="1"/>
</dbReference>
<dbReference type="Pfam" id="PF02225">
    <property type="entry name" value="PA"/>
    <property type="match status" value="1"/>
</dbReference>
<dbReference type="PANTHER" id="PTHR12147:SF26">
    <property type="entry name" value="PEPTIDASE M28 DOMAIN-CONTAINING PROTEIN"/>
    <property type="match status" value="1"/>
</dbReference>
<dbReference type="GO" id="GO:0006508">
    <property type="term" value="P:proteolysis"/>
    <property type="evidence" value="ECO:0007669"/>
    <property type="project" value="InterPro"/>
</dbReference>
<dbReference type="AlphaFoldDB" id="A0A9D0YQB8"/>
<dbReference type="Pfam" id="PF04389">
    <property type="entry name" value="Peptidase_M28"/>
    <property type="match status" value="1"/>
</dbReference>
<dbReference type="Gene3D" id="3.40.630.10">
    <property type="entry name" value="Zn peptidases"/>
    <property type="match status" value="1"/>
</dbReference>
<protein>
    <submittedName>
        <fullName evidence="3">M28 family peptidase</fullName>
    </submittedName>
</protein>
<feature type="domain" description="PA" evidence="1">
    <location>
        <begin position="96"/>
        <end position="159"/>
    </location>
</feature>
<sequence length="372" mass="41583">MRRDINFVLELTRFISSAERFPSGSHHLSVRNFLKETLRGVGGFKNQTFEAILLKPIGGYVEVGLNRFSAIPYTNSPSKVVGGILTDSGYGLERELRGKNLKGKIALVREGKLPFREKEKLLHRKGALGIVVFRSDVDEIYSGISAGLLPTVSVKPSDARLLSEGSQVVIKSETKEVKVKGENIWLERGVGQKVLTLIAHYDTKPFTPGAIDNALSVALLLWLTINFEAPKGYRLRILFTDLEEYGLLGATYFVENLPTWEIIDTVAISVDTVGWRTPAILLRDGEGFCSRSLISECWEVANRLGLKIAFTEGRSGRSDHIPFRRKGARNLFLASNPFPYRHTSLDKFEIVSGEAVKLWMKFIPSLLRIAKF</sequence>
<proteinExistence type="predicted"/>
<dbReference type="SUPFAM" id="SSF53187">
    <property type="entry name" value="Zn-dependent exopeptidases"/>
    <property type="match status" value="1"/>
</dbReference>